<dbReference type="RefSeq" id="WP_180305916.1">
    <property type="nucleotide sequence ID" value="NZ_CP058952.1"/>
</dbReference>
<dbReference type="Pfam" id="PF11453">
    <property type="entry name" value="DUF2950"/>
    <property type="match status" value="1"/>
</dbReference>
<reference evidence="2 3" key="1">
    <citation type="journal article" date="2016" name="Int. J. Syst. Evol. Microbiol.">
        <title>Chitinibacter fontanus sp. nov., isolated from a spring.</title>
        <authorList>
            <person name="Sheu S.Y."/>
            <person name="Li Y.S."/>
            <person name="Young C.C."/>
            <person name="Chen W.M."/>
        </authorList>
    </citation>
    <scope>NUCLEOTIDE SEQUENCE [LARGE SCALE GENOMIC DNA]</scope>
    <source>
        <strain evidence="2 3">STM-7</strain>
    </source>
</reference>
<protein>
    <submittedName>
        <fullName evidence="2">DUF2950 domain-containing protein</fullName>
    </submittedName>
</protein>
<dbReference type="KEGG" id="cfon:HZU75_09825"/>
<gene>
    <name evidence="2" type="ORF">HZU75_09825</name>
</gene>
<organism evidence="2 3">
    <name type="scientific">Chitinibacter fontanus</name>
    <dbReference type="NCBI Taxonomy" id="1737446"/>
    <lineage>
        <taxon>Bacteria</taxon>
        <taxon>Pseudomonadati</taxon>
        <taxon>Pseudomonadota</taxon>
        <taxon>Betaproteobacteria</taxon>
        <taxon>Neisseriales</taxon>
        <taxon>Chitinibacteraceae</taxon>
        <taxon>Chitinibacter</taxon>
    </lineage>
</organism>
<keyword evidence="1" id="KW-0732">Signal</keyword>
<evidence type="ECO:0000313" key="2">
    <source>
        <dbReference type="EMBL" id="QLI81809.1"/>
    </source>
</evidence>
<sequence length="298" mass="32415">MHDSVLKTLVAVLGATLMSSAFAGQLFKTPEAAGEALLQALEQKDPSALEKIFGSRNRDLIVSGDPIDDQNRYATYAQSYRAGHQWRVVSQSKQVLELGEQQYPFAIPLIRDKGGWVFAGTTGRAELLTRRIGMNELSAIEALKTVLTAQQEYYLMQADGSSLLHYADRIVSSPERKDGLYWPEQEGAAASPMGAFFAAAAAEGYHNQSAPYHGYFFKILQAQGPAAKGGAYSYVESGKMFGGFAVLAWPASYGKSGVMSFITNQEGVIYQRNLGKGTADAVKKLTNFNPDKGWSTVE</sequence>
<evidence type="ECO:0000313" key="3">
    <source>
        <dbReference type="Proteomes" id="UP000510822"/>
    </source>
</evidence>
<dbReference type="Proteomes" id="UP000510822">
    <property type="component" value="Chromosome"/>
</dbReference>
<feature type="signal peptide" evidence="1">
    <location>
        <begin position="1"/>
        <end position="23"/>
    </location>
</feature>
<accession>A0A7D5ZH42</accession>
<name>A0A7D5ZH42_9NEIS</name>
<dbReference type="InterPro" id="IPR021556">
    <property type="entry name" value="DUF2950"/>
</dbReference>
<dbReference type="AlphaFoldDB" id="A0A7D5ZH42"/>
<evidence type="ECO:0000256" key="1">
    <source>
        <dbReference type="SAM" id="SignalP"/>
    </source>
</evidence>
<keyword evidence="3" id="KW-1185">Reference proteome</keyword>
<dbReference type="EMBL" id="CP058952">
    <property type="protein sequence ID" value="QLI81809.1"/>
    <property type="molecule type" value="Genomic_DNA"/>
</dbReference>
<proteinExistence type="predicted"/>
<feature type="chain" id="PRO_5028865130" evidence="1">
    <location>
        <begin position="24"/>
        <end position="298"/>
    </location>
</feature>